<protein>
    <submittedName>
        <fullName evidence="3">Uncharacterized protein</fullName>
    </submittedName>
</protein>
<accession>A0A5C3ES82</accession>
<keyword evidence="2" id="KW-0732">Signal</keyword>
<evidence type="ECO:0000256" key="2">
    <source>
        <dbReference type="SAM" id="SignalP"/>
    </source>
</evidence>
<feature type="signal peptide" evidence="2">
    <location>
        <begin position="1"/>
        <end position="27"/>
    </location>
</feature>
<dbReference type="AlphaFoldDB" id="A0A5C3ES82"/>
<sequence>MLSPLILLGSRWVLILLLAATLARCAGESSSGSTSSRKHASISAFIQKYSIIDPGTEQLATYGTYDRMSRYFKSRFDAKYYDYHINKVHREGVRRLVSMRPVTTPEMLRSHPQYIDFVDGDTHTPVVFVRVTDILPTNSRNLWNPDVAIFMHRITVSQLTHAQWWLQLRYIIRGGTLDGVASPGLFGQTVYEYPDRQDGSRWLNEVDEIYKWGVLRELEGLGYEPESVLHDVSTFEQAVPASIYSLMSQDKLSALLRNSLEYLMKFNIPRGEIYFKQYAQMRSGIEVDGTMVSENWFQIPIFNRFRPSIGKYVLPTYRVGHEQKIGLDRIQYKATIDSNGRSALVPQAIIRPIRIIPSLAFKTVLTIPDELKETRTYYPKHLRSLDTPLPIAPETLRGRSDPPSSDLVFGKPRPPGHPLTLSLARSQRLRTFYEELLHGASSTSSVVHTNLDHFQDEARTTPVETFRSDPVEQSETNRWPFISEAHDLAEPSEVYRMQQQVQSPARVELSDAIQDRGKRPYEASPFTQGSPFHEHPPAPVPMNIDRGLLQPLVSVPTEPRSSSLHGYQSHESHAVQPVAPQLVSPPQPQPHSQYHHQHEYRLGEKNPYEIPRENFEGDFVDVLTKHFKPELEDEWRYLHRM</sequence>
<dbReference type="EMBL" id="OOIN01000043">
    <property type="protein sequence ID" value="SPO32219.1"/>
    <property type="molecule type" value="Genomic_DNA"/>
</dbReference>
<evidence type="ECO:0000313" key="4">
    <source>
        <dbReference type="Proteomes" id="UP000324022"/>
    </source>
</evidence>
<feature type="region of interest" description="Disordered" evidence="1">
    <location>
        <begin position="390"/>
        <end position="418"/>
    </location>
</feature>
<dbReference type="OrthoDB" id="2550141at2759"/>
<gene>
    <name evidence="3" type="ORF">UTRI_02776</name>
</gene>
<feature type="chain" id="PRO_5023109796" evidence="2">
    <location>
        <begin position="28"/>
        <end position="641"/>
    </location>
</feature>
<keyword evidence="4" id="KW-1185">Reference proteome</keyword>
<dbReference type="Proteomes" id="UP000324022">
    <property type="component" value="Unassembled WGS sequence"/>
</dbReference>
<evidence type="ECO:0000256" key="1">
    <source>
        <dbReference type="SAM" id="MobiDB-lite"/>
    </source>
</evidence>
<proteinExistence type="predicted"/>
<organism evidence="3 4">
    <name type="scientific">Ustilago trichophora</name>
    <dbReference type="NCBI Taxonomy" id="86804"/>
    <lineage>
        <taxon>Eukaryota</taxon>
        <taxon>Fungi</taxon>
        <taxon>Dikarya</taxon>
        <taxon>Basidiomycota</taxon>
        <taxon>Ustilaginomycotina</taxon>
        <taxon>Ustilaginomycetes</taxon>
        <taxon>Ustilaginales</taxon>
        <taxon>Ustilaginaceae</taxon>
        <taxon>Ustilago</taxon>
    </lineage>
</organism>
<evidence type="ECO:0000313" key="3">
    <source>
        <dbReference type="EMBL" id="SPO32219.1"/>
    </source>
</evidence>
<reference evidence="3 4" key="1">
    <citation type="submission" date="2018-03" db="EMBL/GenBank/DDBJ databases">
        <authorList>
            <person name="Guldener U."/>
        </authorList>
    </citation>
    <scope>NUCLEOTIDE SEQUENCE [LARGE SCALE GENOMIC DNA]</scope>
    <source>
        <strain evidence="3 4">NBRC100155</strain>
    </source>
</reference>
<name>A0A5C3ES82_9BASI</name>